<dbReference type="Gene3D" id="3.30.559.30">
    <property type="entry name" value="Nonribosomal peptide synthetase, condensation domain"/>
    <property type="match status" value="1"/>
</dbReference>
<keyword evidence="3" id="KW-1185">Reference proteome</keyword>
<evidence type="ECO:0000313" key="3">
    <source>
        <dbReference type="Proteomes" id="UP001144280"/>
    </source>
</evidence>
<comment type="caution">
    <text evidence="2">The sequence shown here is derived from an EMBL/GenBank/DDBJ whole genome shotgun (WGS) entry which is preliminary data.</text>
</comment>
<dbReference type="Gene3D" id="3.30.559.10">
    <property type="entry name" value="Chloramphenicol acetyltransferase-like domain"/>
    <property type="match status" value="1"/>
</dbReference>
<dbReference type="EMBL" id="BSDI01000007">
    <property type="protein sequence ID" value="GLH96548.1"/>
    <property type="molecule type" value="Genomic_DNA"/>
</dbReference>
<dbReference type="InterPro" id="IPR001242">
    <property type="entry name" value="Condensation_dom"/>
</dbReference>
<feature type="domain" description="Condensation" evidence="1">
    <location>
        <begin position="14"/>
        <end position="273"/>
    </location>
</feature>
<name>A0ABQ5QPG9_9ACTN</name>
<evidence type="ECO:0000313" key="2">
    <source>
        <dbReference type="EMBL" id="GLH96548.1"/>
    </source>
</evidence>
<dbReference type="Pfam" id="PF00668">
    <property type="entry name" value="Condensation"/>
    <property type="match status" value="1"/>
</dbReference>
<dbReference type="InterPro" id="IPR023213">
    <property type="entry name" value="CAT-like_dom_sf"/>
</dbReference>
<protein>
    <recommendedName>
        <fullName evidence="1">Condensation domain-containing protein</fullName>
    </recommendedName>
</protein>
<proteinExistence type="predicted"/>
<evidence type="ECO:0000259" key="1">
    <source>
        <dbReference type="Pfam" id="PF00668"/>
    </source>
</evidence>
<dbReference type="RefSeq" id="WP_281893784.1">
    <property type="nucleotide sequence ID" value="NZ_BSDI01000007.1"/>
</dbReference>
<sequence length="521" mass="56347">MLISFCGARGGDAPLTWGQRSTRRWIDWLGPHEASLNVPYLLPVPAGSDDDVVREGLRRLVDRHEALRTTYPDGAQRVLRSGSLDVVTRTGDPEAVLAELAAERFRHDDGVPVRCAIVDGTAVALVTSHLSTDWSAMMTLAAEFPALVRGESLPEPTWHPLDQAAAEATPEAVRHNVEALAHWRSILERAPRSLLDFPERTPEPERFVRLGMDSPALAAAAPMLAERWGVSVGSLLATTAGVALATLGGHDTAALRVICGNRREAPLRGMVGKAAQDGLFAVDLAAPTLRGIVHDGHNAAKRAYRYGRYDPYELDALKGAVRHERGASLDLLAFFNDLRMGRSWSVPDADPAKTRFFVDFSTPRARARAFFTLEYAPDTCLLFVLADTAYLSRDTGWALLRAVEALVLRGVADGDVPASHIADTAGLEPVRRPAGWRRAGPDWYDPSAVADVLRIACRAADVTVDADLTAHLASDVDTPEAAHALVMGALAGRTDVLAPRRYILNGRRPASGRDPLDHDGP</sequence>
<organism evidence="2 3">
    <name type="scientific">Phytohabitans aurantiacus</name>
    <dbReference type="NCBI Taxonomy" id="3016789"/>
    <lineage>
        <taxon>Bacteria</taxon>
        <taxon>Bacillati</taxon>
        <taxon>Actinomycetota</taxon>
        <taxon>Actinomycetes</taxon>
        <taxon>Micromonosporales</taxon>
        <taxon>Micromonosporaceae</taxon>
    </lineage>
</organism>
<dbReference type="Proteomes" id="UP001144280">
    <property type="component" value="Unassembled WGS sequence"/>
</dbReference>
<accession>A0ABQ5QPG9</accession>
<reference evidence="2" key="1">
    <citation type="submission" date="2022-12" db="EMBL/GenBank/DDBJ databases">
        <title>New Phytohabitans aurantiacus sp. RD004123 nov., an actinomycete isolated from soil.</title>
        <authorList>
            <person name="Triningsih D.W."/>
            <person name="Harunari E."/>
            <person name="Igarashi Y."/>
        </authorList>
    </citation>
    <scope>NUCLEOTIDE SEQUENCE</scope>
    <source>
        <strain evidence="2">RD004123</strain>
    </source>
</reference>
<gene>
    <name evidence="2" type="ORF">Pa4123_18220</name>
</gene>
<dbReference type="SUPFAM" id="SSF52777">
    <property type="entry name" value="CoA-dependent acyltransferases"/>
    <property type="match status" value="2"/>
</dbReference>